<proteinExistence type="predicted"/>
<dbReference type="EMBL" id="PKKJ01000001">
    <property type="protein sequence ID" value="PKY66887.1"/>
    <property type="molecule type" value="Genomic_DNA"/>
</dbReference>
<name>A0A2I1I6W8_9ACTO</name>
<dbReference type="OrthoDB" id="3266092at2"/>
<dbReference type="AlphaFoldDB" id="A0A2I1I6W8"/>
<protein>
    <recommendedName>
        <fullName evidence="4">Tat pathway signal protein</fullName>
    </recommendedName>
</protein>
<sequence length="333" mass="34604">MKRRTLVFSTALVATLGLAGCGGGELTVPDTNQSASVSPNLDEERISSALAKVQETLNSADEALNGDVFDGRISGGAARMREAQYAYSVASGEAVPQLDLTPQTIAVTNSSQWPRAIVNIRQADTSQLPVIEMLVQNDARSEYSLVAWARMLGGTSLTTPAVTKGSAYVTNDTEGFVMTPGDAAQAYVDMLNASLSSNENFASDEFTSKYLDAASSLNSSLAAAGNVTASASLTENPVTGVVLEDGSALVATTFSYTLTYSRTVAGSTMRLGGQTATMNAGDDDSVKGTAVATYVATVMMNIPSSEQGGVARIIGAERVLESVTMDESTNPDN</sequence>
<dbReference type="PROSITE" id="PS51257">
    <property type="entry name" value="PROKAR_LIPOPROTEIN"/>
    <property type="match status" value="1"/>
</dbReference>
<feature type="chain" id="PRO_5039603308" description="Tat pathway signal protein" evidence="1">
    <location>
        <begin position="20"/>
        <end position="333"/>
    </location>
</feature>
<evidence type="ECO:0000313" key="3">
    <source>
        <dbReference type="Proteomes" id="UP000234545"/>
    </source>
</evidence>
<reference evidence="2 3" key="1">
    <citation type="submission" date="2017-12" db="EMBL/GenBank/DDBJ databases">
        <title>Phylogenetic diversity of female urinary microbiome.</title>
        <authorList>
            <person name="Thomas-White K."/>
            <person name="Wolfe A.J."/>
        </authorList>
    </citation>
    <scope>NUCLEOTIDE SEQUENCE [LARGE SCALE GENOMIC DNA]</scope>
    <source>
        <strain evidence="2 3">UMB0250</strain>
    </source>
</reference>
<feature type="signal peptide" evidence="1">
    <location>
        <begin position="1"/>
        <end position="19"/>
    </location>
</feature>
<comment type="caution">
    <text evidence="2">The sequence shown here is derived from an EMBL/GenBank/DDBJ whole genome shotgun (WGS) entry which is preliminary data.</text>
</comment>
<evidence type="ECO:0000313" key="2">
    <source>
        <dbReference type="EMBL" id="PKY66887.1"/>
    </source>
</evidence>
<dbReference type="Proteomes" id="UP000234545">
    <property type="component" value="Unassembled WGS sequence"/>
</dbReference>
<dbReference type="RefSeq" id="WP_101627392.1">
    <property type="nucleotide sequence ID" value="NZ_PKKJ01000001.1"/>
</dbReference>
<evidence type="ECO:0008006" key="4">
    <source>
        <dbReference type="Google" id="ProtNLM"/>
    </source>
</evidence>
<accession>A0A2I1I6W8</accession>
<gene>
    <name evidence="2" type="ORF">CYJ25_01215</name>
</gene>
<keyword evidence="1" id="KW-0732">Signal</keyword>
<evidence type="ECO:0000256" key="1">
    <source>
        <dbReference type="SAM" id="SignalP"/>
    </source>
</evidence>
<organism evidence="2 3">
    <name type="scientific">Schaalia turicensis</name>
    <dbReference type="NCBI Taxonomy" id="131111"/>
    <lineage>
        <taxon>Bacteria</taxon>
        <taxon>Bacillati</taxon>
        <taxon>Actinomycetota</taxon>
        <taxon>Actinomycetes</taxon>
        <taxon>Actinomycetales</taxon>
        <taxon>Actinomycetaceae</taxon>
        <taxon>Schaalia</taxon>
    </lineage>
</organism>